<organism evidence="2">
    <name type="scientific">Spironucleus salmonicida</name>
    <dbReference type="NCBI Taxonomy" id="348837"/>
    <lineage>
        <taxon>Eukaryota</taxon>
        <taxon>Metamonada</taxon>
        <taxon>Diplomonadida</taxon>
        <taxon>Hexamitidae</taxon>
        <taxon>Hexamitinae</taxon>
        <taxon>Spironucleus</taxon>
    </lineage>
</organism>
<keyword evidence="4" id="KW-1185">Reference proteome</keyword>
<feature type="region of interest" description="Disordered" evidence="1">
    <location>
        <begin position="1"/>
        <end position="78"/>
    </location>
</feature>
<evidence type="ECO:0000313" key="2">
    <source>
        <dbReference type="EMBL" id="EST47525.1"/>
    </source>
</evidence>
<dbReference type="EMBL" id="AUWU02000007">
    <property type="protein sequence ID" value="KAH0570727.1"/>
    <property type="molecule type" value="Genomic_DNA"/>
</dbReference>
<reference evidence="3" key="2">
    <citation type="submission" date="2020-12" db="EMBL/GenBank/DDBJ databases">
        <title>New Spironucleus salmonicida genome in near-complete chromosomes.</title>
        <authorList>
            <person name="Xu F."/>
            <person name="Kurt Z."/>
            <person name="Jimenez-Gonzalez A."/>
            <person name="Astvaldsson A."/>
            <person name="Andersson J.O."/>
            <person name="Svard S.G."/>
        </authorList>
    </citation>
    <scope>NUCLEOTIDE SEQUENCE</scope>
    <source>
        <strain evidence="3">ATCC 50377</strain>
    </source>
</reference>
<dbReference type="EMBL" id="KI546040">
    <property type="protein sequence ID" value="EST47525.1"/>
    <property type="molecule type" value="Genomic_DNA"/>
</dbReference>
<evidence type="ECO:0000313" key="3">
    <source>
        <dbReference type="EMBL" id="KAH0570727.1"/>
    </source>
</evidence>
<protein>
    <submittedName>
        <fullName evidence="2">Uncharacterized protein</fullName>
    </submittedName>
</protein>
<dbReference type="VEuPathDB" id="GiardiaDB:SS50377_27013"/>
<dbReference type="AlphaFoldDB" id="V6LSE7"/>
<sequence length="78" mass="8644">MPKCASKNTTKSADKPSTTKPSKSVDKSETKSTLSPALQKAQETRRANANAKKEQKLKRQETMKRVAATRLAKRADKK</sequence>
<feature type="compositionally biased region" description="Basic and acidic residues" evidence="1">
    <location>
        <begin position="42"/>
        <end position="64"/>
    </location>
</feature>
<accession>V6LSE7</accession>
<evidence type="ECO:0000313" key="4">
    <source>
        <dbReference type="Proteomes" id="UP000018208"/>
    </source>
</evidence>
<gene>
    <name evidence="2" type="ORF">SS50377_12509</name>
    <name evidence="3" type="ORF">SS50377_27013</name>
</gene>
<feature type="compositionally biased region" description="Polar residues" evidence="1">
    <location>
        <begin position="1"/>
        <end position="22"/>
    </location>
</feature>
<reference evidence="2 3" key="1">
    <citation type="journal article" date="2014" name="PLoS Genet.">
        <title>The Genome of Spironucleus salmonicida Highlights a Fish Pathogen Adapted to Fluctuating Environments.</title>
        <authorList>
            <person name="Xu F."/>
            <person name="Jerlstrom-Hultqvist J."/>
            <person name="Einarsson E."/>
            <person name="Astvaldsson A."/>
            <person name="Svard S.G."/>
            <person name="Andersson J.O."/>
        </authorList>
    </citation>
    <scope>NUCLEOTIDE SEQUENCE</scope>
    <source>
        <strain evidence="3">ATCC 50377</strain>
    </source>
</reference>
<proteinExistence type="predicted"/>
<dbReference type="Proteomes" id="UP000018208">
    <property type="component" value="Unassembled WGS sequence"/>
</dbReference>
<evidence type="ECO:0000256" key="1">
    <source>
        <dbReference type="SAM" id="MobiDB-lite"/>
    </source>
</evidence>
<name>V6LSE7_9EUKA</name>